<accession>A0A914UZT4</accession>
<keyword evidence="2" id="KW-1133">Transmembrane helix</keyword>
<name>A0A914UZT4_9BILA</name>
<reference evidence="5" key="1">
    <citation type="submission" date="2022-11" db="UniProtKB">
        <authorList>
            <consortium name="WormBaseParasite"/>
        </authorList>
    </citation>
    <scope>IDENTIFICATION</scope>
</reference>
<evidence type="ECO:0000313" key="5">
    <source>
        <dbReference type="WBParaSite" id="PSAMB.scaffold1400size32027.g12812.t1"/>
    </source>
</evidence>
<keyword evidence="2" id="KW-0472">Membrane</keyword>
<proteinExistence type="predicted"/>
<evidence type="ECO:0000256" key="2">
    <source>
        <dbReference type="SAM" id="Phobius"/>
    </source>
</evidence>
<feature type="chain" id="PRO_5037572091" evidence="3">
    <location>
        <begin position="19"/>
        <end position="351"/>
    </location>
</feature>
<dbReference type="WBParaSite" id="PSAMB.scaffold1400size32027.g12812.t1">
    <property type="protein sequence ID" value="PSAMB.scaffold1400size32027.g12812.t1"/>
    <property type="gene ID" value="PSAMB.scaffold1400size32027.g12812"/>
</dbReference>
<feature type="compositionally biased region" description="Low complexity" evidence="1">
    <location>
        <begin position="342"/>
        <end position="351"/>
    </location>
</feature>
<evidence type="ECO:0000256" key="1">
    <source>
        <dbReference type="SAM" id="MobiDB-lite"/>
    </source>
</evidence>
<keyword evidence="2" id="KW-0812">Transmembrane</keyword>
<dbReference type="AlphaFoldDB" id="A0A914UZT4"/>
<feature type="signal peptide" evidence="3">
    <location>
        <begin position="1"/>
        <end position="18"/>
    </location>
</feature>
<protein>
    <submittedName>
        <fullName evidence="5">CX domain-containing protein</fullName>
    </submittedName>
</protein>
<sequence length="351" mass="39984">MNSFALVLFLCSLSVSIASDSKSYNGYVTKVKEISRVDVEKRREEISDEMIRESDTVNLEEDDNVVNVLYKDKLLVHHREYTFDVPESAHAEGKCTFGPITKEHKPVYHHVRDLTSDENRAYLNKNSSERVEYSSSLGRPNDTIVPTFKMNKDGEFEKDVEENKVPNTDKFALVRPIGLVSYTCDKGTFCCGNRCCPSALKDFLKKVSDGDKEHRMNVPIGNETISLYLTPKPSIGTSKRNCGYVFESKNYFEVKDSDVDAVRYTCPKSYGCCAEALCCKNPERSDEEKSFIAGYKSILIAIFVVCGLLFVAGLWYWCHYRRHNRDPPHTYIAPETRRQSRMSRASQSSKA</sequence>
<keyword evidence="3" id="KW-0732">Signal</keyword>
<keyword evidence="4" id="KW-1185">Reference proteome</keyword>
<feature type="transmembrane region" description="Helical" evidence="2">
    <location>
        <begin position="298"/>
        <end position="318"/>
    </location>
</feature>
<feature type="region of interest" description="Disordered" evidence="1">
    <location>
        <begin position="329"/>
        <end position="351"/>
    </location>
</feature>
<organism evidence="4 5">
    <name type="scientific">Plectus sambesii</name>
    <dbReference type="NCBI Taxonomy" id="2011161"/>
    <lineage>
        <taxon>Eukaryota</taxon>
        <taxon>Metazoa</taxon>
        <taxon>Ecdysozoa</taxon>
        <taxon>Nematoda</taxon>
        <taxon>Chromadorea</taxon>
        <taxon>Plectida</taxon>
        <taxon>Plectina</taxon>
        <taxon>Plectoidea</taxon>
        <taxon>Plectidae</taxon>
        <taxon>Plectus</taxon>
    </lineage>
</organism>
<evidence type="ECO:0000256" key="3">
    <source>
        <dbReference type="SAM" id="SignalP"/>
    </source>
</evidence>
<dbReference type="Proteomes" id="UP000887566">
    <property type="component" value="Unplaced"/>
</dbReference>
<evidence type="ECO:0000313" key="4">
    <source>
        <dbReference type="Proteomes" id="UP000887566"/>
    </source>
</evidence>